<dbReference type="InterPro" id="IPR027417">
    <property type="entry name" value="P-loop_NTPase"/>
</dbReference>
<feature type="domain" description="ABC transporter" evidence="8">
    <location>
        <begin position="359"/>
        <end position="603"/>
    </location>
</feature>
<dbReference type="SUPFAM" id="SSF52540">
    <property type="entry name" value="P-loop containing nucleoside triphosphate hydrolases"/>
    <property type="match status" value="2"/>
</dbReference>
<evidence type="ECO:0000256" key="3">
    <source>
        <dbReference type="ARBA" id="ARBA00022448"/>
    </source>
</evidence>
<comment type="subcellular location">
    <subcellularLocation>
        <location evidence="1">Cell membrane</location>
        <topology evidence="1">Peripheral membrane protein</topology>
    </subcellularLocation>
</comment>
<evidence type="ECO:0000313" key="10">
    <source>
        <dbReference type="Proteomes" id="UP000006315"/>
    </source>
</evidence>
<dbReference type="PROSITE" id="PS00211">
    <property type="entry name" value="ABC_TRANSPORTER_1"/>
    <property type="match status" value="1"/>
</dbReference>
<dbReference type="PROSITE" id="PS50893">
    <property type="entry name" value="ABC_TRANSPORTER_2"/>
    <property type="match status" value="2"/>
</dbReference>
<dbReference type="SMART" id="SM00382">
    <property type="entry name" value="AAA"/>
    <property type="match status" value="2"/>
</dbReference>
<evidence type="ECO:0000256" key="4">
    <source>
        <dbReference type="ARBA" id="ARBA00022475"/>
    </source>
</evidence>
<keyword evidence="10" id="KW-1185">Reference proteome</keyword>
<dbReference type="InterPro" id="IPR003593">
    <property type="entry name" value="AAA+_ATPase"/>
</dbReference>
<keyword evidence="5" id="KW-0547">Nucleotide-binding</keyword>
<dbReference type="EMBL" id="AJLR01000014">
    <property type="protein sequence ID" value="EKN70152.1"/>
    <property type="molecule type" value="Genomic_DNA"/>
</dbReference>
<dbReference type="InterPro" id="IPR017871">
    <property type="entry name" value="ABC_transporter-like_CS"/>
</dbReference>
<evidence type="ECO:0000256" key="1">
    <source>
        <dbReference type="ARBA" id="ARBA00004202"/>
    </source>
</evidence>
<proteinExistence type="inferred from homology"/>
<dbReference type="GO" id="GO:0015833">
    <property type="term" value="P:peptide transport"/>
    <property type="evidence" value="ECO:0007669"/>
    <property type="project" value="InterPro"/>
</dbReference>
<dbReference type="InterPro" id="IPR013563">
    <property type="entry name" value="Oligopep_ABC_C"/>
</dbReference>
<dbReference type="Pfam" id="PF00005">
    <property type="entry name" value="ABC_tran"/>
    <property type="match status" value="2"/>
</dbReference>
<dbReference type="GO" id="GO:0016887">
    <property type="term" value="F:ATP hydrolysis activity"/>
    <property type="evidence" value="ECO:0007669"/>
    <property type="project" value="InterPro"/>
</dbReference>
<dbReference type="Pfam" id="PF08352">
    <property type="entry name" value="oligo_HPY"/>
    <property type="match status" value="2"/>
</dbReference>
<sequence>MNDPLLQVENLSVFYQTANGKLPAVRGLDFSLEKGETLAIVGESGSGKTATALSVIGLLPENGKIDNGSIRFSGNELVGNTEMDWDKIRGQQIAMVFQDPMSALNPVLKVGRQLEEAILLRKEKGITKAAVHAECIALLKQVGVTEPSLRLKQYPHQLSGGIRQRVMIAIALASKPQLLIADEPTTALDSTIKKQILELLAELKGKMNLSILLITHDLAETVTLADKIMVMYAGKMIEFGLAEDILDNPQHPYTQALLQAFPRMEDSNKHRLFALEGQPPNALQLPDGCSFHPRCIFAKGRCMRTEPSFSLSFGHGHKACCTLSNEEKQKYKMHFVTSEHSRTRDLERKSSIKNEPPILEVNHLTKHFQVGSLFSRKQLKAVDGVSFTVERGEITAIVGESGCGKSTLWQTAVGIYKPTAGSVNFLGKPLSKKKDRELFHRQLGFVFQNSFSSLNPRMSIGEAILEPLLVAGWKVKEGKLRVIELLELVGIPPDKYHVFPHEMSGGQRQRVAIARALAVNPKMVILDEPVSSLDVSIQAQIVNLLKELQANLQVSMIFISHDLPLVKYIADKVIVMYGGKIVEAAKCTEIFQNPKHPYTKALIAAATPAPAGPIKDSTKTSYL</sequence>
<evidence type="ECO:0000256" key="2">
    <source>
        <dbReference type="ARBA" id="ARBA00005417"/>
    </source>
</evidence>
<dbReference type="PANTHER" id="PTHR43297:SF2">
    <property type="entry name" value="DIPEPTIDE TRANSPORT ATP-BINDING PROTEIN DPPD"/>
    <property type="match status" value="1"/>
</dbReference>
<dbReference type="CDD" id="cd03257">
    <property type="entry name" value="ABC_NikE_OppD_transporters"/>
    <property type="match status" value="2"/>
</dbReference>
<dbReference type="InterPro" id="IPR050388">
    <property type="entry name" value="ABC_Ni/Peptide_Import"/>
</dbReference>
<feature type="domain" description="ABC transporter" evidence="8">
    <location>
        <begin position="6"/>
        <end position="258"/>
    </location>
</feature>
<dbReference type="NCBIfam" id="NF007739">
    <property type="entry name" value="PRK10419.1"/>
    <property type="match status" value="2"/>
</dbReference>
<comment type="similarity">
    <text evidence="2">Belongs to the ABC transporter superfamily.</text>
</comment>
<evidence type="ECO:0000256" key="5">
    <source>
        <dbReference type="ARBA" id="ARBA00022741"/>
    </source>
</evidence>
<dbReference type="FunFam" id="3.40.50.300:FF:000016">
    <property type="entry name" value="Oligopeptide ABC transporter ATP-binding component"/>
    <property type="match status" value="1"/>
</dbReference>
<keyword evidence="6 9" id="KW-0067">ATP-binding</keyword>
<dbReference type="Proteomes" id="UP000006315">
    <property type="component" value="Unassembled WGS sequence"/>
</dbReference>
<keyword evidence="7" id="KW-0472">Membrane</keyword>
<keyword evidence="4" id="KW-1003">Cell membrane</keyword>
<dbReference type="NCBIfam" id="NF008453">
    <property type="entry name" value="PRK11308.1"/>
    <property type="match status" value="2"/>
</dbReference>
<dbReference type="NCBIfam" id="TIGR01727">
    <property type="entry name" value="oligo_HPY"/>
    <property type="match status" value="1"/>
</dbReference>
<dbReference type="PANTHER" id="PTHR43297">
    <property type="entry name" value="OLIGOPEPTIDE TRANSPORT ATP-BINDING PROTEIN APPD"/>
    <property type="match status" value="1"/>
</dbReference>
<reference evidence="9 10" key="1">
    <citation type="journal article" date="2012" name="Front. Microbiol.">
        <title>Redundancy and modularity in membrane-associated dissimilatory nitrate reduction in Bacillus.</title>
        <authorList>
            <person name="Heylen K."/>
            <person name="Keltjens J."/>
        </authorList>
    </citation>
    <scope>NUCLEOTIDE SEQUENCE [LARGE SCALE GENOMIC DNA]</scope>
    <source>
        <strain evidence="9 10">LMG 9581</strain>
    </source>
</reference>
<evidence type="ECO:0000256" key="6">
    <source>
        <dbReference type="ARBA" id="ARBA00022840"/>
    </source>
</evidence>
<keyword evidence="3" id="KW-0813">Transport</keyword>
<dbReference type="RefSeq" id="WP_003329411.1">
    <property type="nucleotide sequence ID" value="NZ_AJLR01000014.1"/>
</dbReference>
<accession>K6DC96</accession>
<comment type="caution">
    <text evidence="9">The sequence shown here is derived from an EMBL/GenBank/DDBJ whole genome shotgun (WGS) entry which is preliminary data.</text>
</comment>
<evidence type="ECO:0000313" key="9">
    <source>
        <dbReference type="EMBL" id="EKN70152.1"/>
    </source>
</evidence>
<organism evidence="9 10">
    <name type="scientific">Schinkia azotoformans LMG 9581</name>
    <dbReference type="NCBI Taxonomy" id="1131731"/>
    <lineage>
        <taxon>Bacteria</taxon>
        <taxon>Bacillati</taxon>
        <taxon>Bacillota</taxon>
        <taxon>Bacilli</taxon>
        <taxon>Bacillales</taxon>
        <taxon>Bacillaceae</taxon>
        <taxon>Calidifontibacillus/Schinkia group</taxon>
        <taxon>Schinkia</taxon>
    </lineage>
</organism>
<dbReference type="AlphaFoldDB" id="K6DC96"/>
<dbReference type="GO" id="GO:0005524">
    <property type="term" value="F:ATP binding"/>
    <property type="evidence" value="ECO:0007669"/>
    <property type="project" value="UniProtKB-KW"/>
</dbReference>
<evidence type="ECO:0000256" key="7">
    <source>
        <dbReference type="ARBA" id="ARBA00023136"/>
    </source>
</evidence>
<gene>
    <name evidence="9" type="ORF">BAZO_01452</name>
</gene>
<dbReference type="Gene3D" id="3.40.50.300">
    <property type="entry name" value="P-loop containing nucleotide triphosphate hydrolases"/>
    <property type="match status" value="2"/>
</dbReference>
<dbReference type="GO" id="GO:0005886">
    <property type="term" value="C:plasma membrane"/>
    <property type="evidence" value="ECO:0007669"/>
    <property type="project" value="UniProtKB-SubCell"/>
</dbReference>
<name>K6DC96_SCHAZ</name>
<dbReference type="InterPro" id="IPR003439">
    <property type="entry name" value="ABC_transporter-like_ATP-bd"/>
</dbReference>
<evidence type="ECO:0000259" key="8">
    <source>
        <dbReference type="PROSITE" id="PS50893"/>
    </source>
</evidence>
<protein>
    <submittedName>
        <fullName evidence="9">Oligopeptide transport ATP-binding protein OppD</fullName>
    </submittedName>
</protein>
<dbReference type="PATRIC" id="fig|1131731.3.peg.304"/>
<dbReference type="STRING" id="1131731.BAZO_01452"/>